<gene>
    <name evidence="2" type="ORF">MTR67_019778</name>
</gene>
<protein>
    <recommendedName>
        <fullName evidence="1">Tf2-1-like SH3-like domain-containing protein</fullName>
    </recommendedName>
</protein>
<evidence type="ECO:0000313" key="3">
    <source>
        <dbReference type="Proteomes" id="UP001234989"/>
    </source>
</evidence>
<dbReference type="EMBL" id="CP133615">
    <property type="protein sequence ID" value="WMV26393.1"/>
    <property type="molecule type" value="Genomic_DNA"/>
</dbReference>
<accession>A0AAF0TV49</accession>
<dbReference type="InterPro" id="IPR056924">
    <property type="entry name" value="SH3_Tf2-1"/>
</dbReference>
<keyword evidence="3" id="KW-1185">Reference proteome</keyword>
<feature type="non-terminal residue" evidence="2">
    <location>
        <position position="411"/>
    </location>
</feature>
<dbReference type="Pfam" id="PF08284">
    <property type="entry name" value="RVP_2"/>
    <property type="match status" value="1"/>
</dbReference>
<proteinExistence type="predicted"/>
<dbReference type="PANTHER" id="PTHR46148">
    <property type="entry name" value="CHROMO DOMAIN-CONTAINING PROTEIN"/>
    <property type="match status" value="1"/>
</dbReference>
<name>A0AAF0TV49_SOLVR</name>
<evidence type="ECO:0000259" key="1">
    <source>
        <dbReference type="Pfam" id="PF24626"/>
    </source>
</evidence>
<dbReference type="AlphaFoldDB" id="A0AAF0TV49"/>
<dbReference type="Pfam" id="PF24626">
    <property type="entry name" value="SH3_Tf2-1"/>
    <property type="match status" value="1"/>
</dbReference>
<evidence type="ECO:0000313" key="2">
    <source>
        <dbReference type="EMBL" id="WMV26393.1"/>
    </source>
</evidence>
<dbReference type="Proteomes" id="UP001234989">
    <property type="component" value="Chromosome 4"/>
</dbReference>
<feature type="domain" description="Tf2-1-like SH3-like" evidence="1">
    <location>
        <begin position="191"/>
        <end position="241"/>
    </location>
</feature>
<organism evidence="2 3">
    <name type="scientific">Solanum verrucosum</name>
    <dbReference type="NCBI Taxonomy" id="315347"/>
    <lineage>
        <taxon>Eukaryota</taxon>
        <taxon>Viridiplantae</taxon>
        <taxon>Streptophyta</taxon>
        <taxon>Embryophyta</taxon>
        <taxon>Tracheophyta</taxon>
        <taxon>Spermatophyta</taxon>
        <taxon>Magnoliopsida</taxon>
        <taxon>eudicotyledons</taxon>
        <taxon>Gunneridae</taxon>
        <taxon>Pentapetalae</taxon>
        <taxon>asterids</taxon>
        <taxon>lamiids</taxon>
        <taxon>Solanales</taxon>
        <taxon>Solanaceae</taxon>
        <taxon>Solanoideae</taxon>
        <taxon>Solaneae</taxon>
        <taxon>Solanum</taxon>
    </lineage>
</organism>
<sequence length="411" mass="45740">MGVKCTTSIERKGRNVNAVPLVPDQEISNSEFRNANSAFGSGMTNENNQQVPVPINRNGGSVADRVLNFVRMNPPKILRSQVGENPQNFIGKVKKIFGVIRMTGNGRVELASYQLKDVAHVWFSQWKDNGATLSFVTPYIAIQFSVSPETLSEPFSVSTPVGDPVIARRVYRDCPISVSQKVTSADLGVMRFGKKGKLSPRYVGPYRILKRIGKVAYELELPADLAAVHPVFHISLLKKCVGDLATIVPLESVAMKDRLSYEDTPVQILNRQVRRLRNKEVASVKVLWRSQSVEGATWEAEAAMKSNVFACSWNSVQLEIQFSVFSGGTHGHHPRTVDGLAVRPAGPWFVIENFPRTQSENLAKSRLMDRPTVRRSDHGPWSVFVDRDFPYQSLTQTTVDQHGPSIDPRSV</sequence>
<reference evidence="2" key="1">
    <citation type="submission" date="2023-08" db="EMBL/GenBank/DDBJ databases">
        <title>A de novo genome assembly of Solanum verrucosum Schlechtendal, a Mexican diploid species geographically isolated from the other diploid A-genome species in potato relatives.</title>
        <authorList>
            <person name="Hosaka K."/>
        </authorList>
    </citation>
    <scope>NUCLEOTIDE SEQUENCE</scope>
    <source>
        <tissue evidence="2">Young leaves</tissue>
    </source>
</reference>
<dbReference type="PANTHER" id="PTHR46148:SF56">
    <property type="entry name" value="RETROTRANSPOSON PROTEIN"/>
    <property type="match status" value="1"/>
</dbReference>